<evidence type="ECO:0000313" key="1">
    <source>
        <dbReference type="EMBL" id="ACK74193.1"/>
    </source>
</evidence>
<dbReference type="AlphaFoldDB" id="A0A0H3C131"/>
<dbReference type="KEGG" id="bbz:BbuZS7_E07"/>
<geneLocation type="plasmid" evidence="1 2">
    <name>ZS7_lp25</name>
</geneLocation>
<reference evidence="1 2" key="1">
    <citation type="journal article" date="2011" name="J. Bacteriol.">
        <title>Whole-genome sequences of thirteen isolates of Borrelia burgdorferi.</title>
        <authorList>
            <person name="Schutzer S.E."/>
            <person name="Fraser-Liggett C.M."/>
            <person name="Casjens S.R."/>
            <person name="Qiu W.G."/>
            <person name="Dunn J.J."/>
            <person name="Mongodin E.F."/>
            <person name="Luft B.J."/>
        </authorList>
    </citation>
    <scope>NUCLEOTIDE SEQUENCE [LARGE SCALE GENOMIC DNA]</scope>
    <source>
        <strain evidence="1 2">ZS7</strain>
        <plasmid evidence="1 2">ZS7_lp25</plasmid>
    </source>
</reference>
<protein>
    <submittedName>
        <fullName evidence="1">Uncharacterized protein</fullName>
    </submittedName>
</protein>
<proteinExistence type="predicted"/>
<keyword evidence="1" id="KW-0614">Plasmid</keyword>
<dbReference type="HOGENOM" id="CLU_3266565_0_0_12"/>
<sequence length="41" mass="4791">MKKLSANYIPEIVRNKKLGYLINNRIIKKLVQINSFKSVSK</sequence>
<dbReference type="Proteomes" id="UP000006901">
    <property type="component" value="Plasmid ZS7_lp25"/>
</dbReference>
<dbReference type="EMBL" id="CP001198">
    <property type="protein sequence ID" value="ACK74193.1"/>
    <property type="molecule type" value="Genomic_DNA"/>
</dbReference>
<evidence type="ECO:0000313" key="2">
    <source>
        <dbReference type="Proteomes" id="UP000006901"/>
    </source>
</evidence>
<organism evidence="1 2">
    <name type="scientific">Borreliella burgdorferi (strain ZS7)</name>
    <name type="common">Borrelia burgdorferi</name>
    <dbReference type="NCBI Taxonomy" id="445985"/>
    <lineage>
        <taxon>Bacteria</taxon>
        <taxon>Pseudomonadati</taxon>
        <taxon>Spirochaetota</taxon>
        <taxon>Spirochaetia</taxon>
        <taxon>Spirochaetales</taxon>
        <taxon>Borreliaceae</taxon>
        <taxon>Borreliella</taxon>
    </lineage>
</organism>
<accession>A0A0H3C131</accession>
<name>A0A0H3C131_BORBZ</name>
<gene>
    <name evidence="1" type="ordered locus">BbuZS7_E07</name>
</gene>